<feature type="region of interest" description="Disordered" evidence="2">
    <location>
        <begin position="510"/>
        <end position="547"/>
    </location>
</feature>
<evidence type="ECO:0000259" key="4">
    <source>
        <dbReference type="PROSITE" id="PS50026"/>
    </source>
</evidence>
<gene>
    <name evidence="5" type="ORF">SNE40_004925</name>
</gene>
<keyword evidence="1" id="KW-1015">Disulfide bond</keyword>
<feature type="region of interest" description="Disordered" evidence="2">
    <location>
        <begin position="477"/>
        <end position="498"/>
    </location>
</feature>
<feature type="disulfide bond" evidence="1">
    <location>
        <begin position="65"/>
        <end position="74"/>
    </location>
</feature>
<accession>A0AAN8K401</accession>
<keyword evidence="6" id="KW-1185">Reference proteome</keyword>
<dbReference type="AlphaFoldDB" id="A0AAN8K401"/>
<evidence type="ECO:0000313" key="5">
    <source>
        <dbReference type="EMBL" id="KAK6188827.1"/>
    </source>
</evidence>
<feature type="compositionally biased region" description="Low complexity" evidence="2">
    <location>
        <begin position="76"/>
        <end position="94"/>
    </location>
</feature>
<reference evidence="5 6" key="1">
    <citation type="submission" date="2024-01" db="EMBL/GenBank/DDBJ databases">
        <title>The genome of the rayed Mediterranean limpet Patella caerulea (Linnaeus, 1758).</title>
        <authorList>
            <person name="Anh-Thu Weber A."/>
            <person name="Halstead-Nussloch G."/>
        </authorList>
    </citation>
    <scope>NUCLEOTIDE SEQUENCE [LARGE SCALE GENOMIC DNA]</scope>
    <source>
        <strain evidence="5">AATW-2023a</strain>
        <tissue evidence="5">Whole specimen</tissue>
    </source>
</reference>
<proteinExistence type="predicted"/>
<dbReference type="CDD" id="cd00054">
    <property type="entry name" value="EGF_CA"/>
    <property type="match status" value="1"/>
</dbReference>
<comment type="caution">
    <text evidence="5">The sequence shown here is derived from an EMBL/GenBank/DDBJ whole genome shotgun (WGS) entry which is preliminary data.</text>
</comment>
<evidence type="ECO:0000256" key="2">
    <source>
        <dbReference type="SAM" id="MobiDB-lite"/>
    </source>
</evidence>
<feature type="compositionally biased region" description="Polar residues" evidence="2">
    <location>
        <begin position="407"/>
        <end position="428"/>
    </location>
</feature>
<feature type="domain" description="EGF-like" evidence="4">
    <location>
        <begin position="37"/>
        <end position="75"/>
    </location>
</feature>
<feature type="compositionally biased region" description="Polar residues" evidence="2">
    <location>
        <begin position="347"/>
        <end position="360"/>
    </location>
</feature>
<feature type="compositionally biased region" description="Low complexity" evidence="2">
    <location>
        <begin position="361"/>
        <end position="376"/>
    </location>
</feature>
<feature type="chain" id="PRO_5042995425" description="EGF-like domain-containing protein" evidence="3">
    <location>
        <begin position="21"/>
        <end position="953"/>
    </location>
</feature>
<dbReference type="PROSITE" id="PS00022">
    <property type="entry name" value="EGF_1"/>
    <property type="match status" value="1"/>
</dbReference>
<feature type="compositionally biased region" description="Polar residues" evidence="2">
    <location>
        <begin position="377"/>
        <end position="395"/>
    </location>
</feature>
<sequence>MFRSGLSSGLILLCFEFCVGNKLDSIWSSNLDCSTSSPNPCDVLQNICGPSGVCVASGCSYNCMCPDGIVGSNCDSAPPSSSGSGSEPTTSTGTVNEKRLPDIFGNGTLNYLVNLLKVETTSQSTATLVDTTATVLAPSVSGAMRETVSETAAVTNEKTAVVSIPATIVASTDTPNTKDASQPQDHVIGIAAPLIGQILTTTTARPSNIALDTTTKTTSSVPEVANQQQRTAVTTSSGTTPVVTAASATKTPVINERPALITKTVSAVRDNPTPTTISTPNVLQDSKSVQTTTAMPKASVTTEGVRLKSPVQTTTVMPEASVHLKGPVTETSPKAAKVVQVDITADTVGTEQSREPTSLDTKVTTETPLPTATPTTQHKTSADAATSETIASEISTGMPILPKTSHDSTTATPVNTPGVISTGQPSETTIEQAKTTEKGTLRDILTRYPADSQMQSTAKAQLTTPSSTPLVTIESARVQSSRTTIQTNAESTTSNPKEVTDGLIVSGAAATNSKSERNKAKYIPKDNPEIPLTKDNPPSEDPKKEVKAGASLTEVNLFMTTTPPAEIPHGSLASVNKENLLINEKSPPPAVANSDHVKTNTLPRHRPQTNENTLPAANNIDNRAFSKGYMSQDGQVLKDLFQDLPVIPTASLVKSSKVINPKIEASKIFVTPDNPEQLQTVHDAQNINIQSFRNSVTPKTTEQQQTIQGTNHINNESFRTSVTPKTTEQQQTIQGTQHINNESFRTSVTPKTTEQQQTIQGTQHINNESFRTPVTPKTTEQQQKVQSIQNINNDPLRTSVTPKTIEQQQTVQSTQNINNDPLRTSWTPKTIEQQQTVQSTQNINNDPLKTSVTPKTTEQPQTVQSTQNINIVTSEKPVSEQTTDDDSHENDQETVVKTTPTISSSDDDDNGISSFVETFTVPSSTLETTTRNKRKKREAKAVLRYLFRGAFAR</sequence>
<feature type="compositionally biased region" description="Basic and acidic residues" evidence="2">
    <location>
        <begin position="514"/>
        <end position="528"/>
    </location>
</feature>
<feature type="compositionally biased region" description="Polar residues" evidence="2">
    <location>
        <begin position="805"/>
        <end position="873"/>
    </location>
</feature>
<feature type="compositionally biased region" description="Low complexity" evidence="2">
    <location>
        <begin position="752"/>
        <end position="763"/>
    </location>
</feature>
<feature type="region of interest" description="Disordered" evidence="2">
    <location>
        <begin position="586"/>
        <end position="616"/>
    </location>
</feature>
<feature type="compositionally biased region" description="Polar residues" evidence="2">
    <location>
        <begin position="893"/>
        <end position="902"/>
    </location>
</feature>
<feature type="region of interest" description="Disordered" evidence="2">
    <location>
        <begin position="752"/>
        <end position="779"/>
    </location>
</feature>
<protein>
    <recommendedName>
        <fullName evidence="4">EGF-like domain-containing protein</fullName>
    </recommendedName>
</protein>
<feature type="compositionally biased region" description="Polar residues" evidence="2">
    <location>
        <begin position="477"/>
        <end position="497"/>
    </location>
</feature>
<feature type="region of interest" description="Disordered" evidence="2">
    <location>
        <begin position="347"/>
        <end position="428"/>
    </location>
</feature>
<keyword evidence="3" id="KW-0732">Signal</keyword>
<evidence type="ECO:0000256" key="1">
    <source>
        <dbReference type="PROSITE-ProRule" id="PRU00076"/>
    </source>
</evidence>
<feature type="region of interest" description="Disordered" evidence="2">
    <location>
        <begin position="76"/>
        <end position="98"/>
    </location>
</feature>
<dbReference type="Proteomes" id="UP001347796">
    <property type="component" value="Unassembled WGS sequence"/>
</dbReference>
<feature type="compositionally biased region" description="Polar residues" evidence="2">
    <location>
        <begin position="764"/>
        <end position="779"/>
    </location>
</feature>
<dbReference type="InterPro" id="IPR000742">
    <property type="entry name" value="EGF"/>
</dbReference>
<organism evidence="5 6">
    <name type="scientific">Patella caerulea</name>
    <name type="common">Rayed Mediterranean limpet</name>
    <dbReference type="NCBI Taxonomy" id="87958"/>
    <lineage>
        <taxon>Eukaryota</taxon>
        <taxon>Metazoa</taxon>
        <taxon>Spiralia</taxon>
        <taxon>Lophotrochozoa</taxon>
        <taxon>Mollusca</taxon>
        <taxon>Gastropoda</taxon>
        <taxon>Patellogastropoda</taxon>
        <taxon>Patelloidea</taxon>
        <taxon>Patellidae</taxon>
        <taxon>Patella</taxon>
    </lineage>
</organism>
<dbReference type="EMBL" id="JAZGQO010000003">
    <property type="protein sequence ID" value="KAK6188827.1"/>
    <property type="molecule type" value="Genomic_DNA"/>
</dbReference>
<evidence type="ECO:0000313" key="6">
    <source>
        <dbReference type="Proteomes" id="UP001347796"/>
    </source>
</evidence>
<evidence type="ECO:0000256" key="3">
    <source>
        <dbReference type="SAM" id="SignalP"/>
    </source>
</evidence>
<feature type="signal peptide" evidence="3">
    <location>
        <begin position="1"/>
        <end position="20"/>
    </location>
</feature>
<dbReference type="PROSITE" id="PS50026">
    <property type="entry name" value="EGF_3"/>
    <property type="match status" value="1"/>
</dbReference>
<name>A0AAN8K401_PATCE</name>
<comment type="caution">
    <text evidence="1">Lacks conserved residue(s) required for the propagation of feature annotation.</text>
</comment>
<feature type="region of interest" description="Disordered" evidence="2">
    <location>
        <begin position="805"/>
        <end position="910"/>
    </location>
</feature>
<keyword evidence="1" id="KW-0245">EGF-like domain</keyword>